<feature type="binding site" evidence="12">
    <location>
        <position position="200"/>
    </location>
    <ligand>
        <name>Mg(2+)</name>
        <dbReference type="ChEBI" id="CHEBI:18420"/>
        <label>1</label>
    </ligand>
</feature>
<comment type="cofactor">
    <cofactor evidence="12">
        <name>Mg(2+)</name>
        <dbReference type="ChEBI" id="CHEBI:18420"/>
    </cofactor>
    <text evidence="12">Binds 2 magnesium ions per subunit.</text>
</comment>
<dbReference type="Pfam" id="PF01261">
    <property type="entry name" value="AP_endonuc_2"/>
    <property type="match status" value="1"/>
</dbReference>
<evidence type="ECO:0000313" key="17">
    <source>
        <dbReference type="EMBL" id="GGO93968.1"/>
    </source>
</evidence>
<dbReference type="InterPro" id="IPR013453">
    <property type="entry name" value="XylA_actinobac"/>
</dbReference>
<dbReference type="InterPro" id="IPR001998">
    <property type="entry name" value="Xylose_isomerase"/>
</dbReference>
<reference evidence="17" key="2">
    <citation type="submission" date="2020-09" db="EMBL/GenBank/DDBJ databases">
        <authorList>
            <person name="Sun Q."/>
            <person name="Zhou Y."/>
        </authorList>
    </citation>
    <scope>NUCLEOTIDE SEQUENCE</scope>
    <source>
        <strain evidence="17">CGMCC 4.7201</strain>
    </source>
</reference>
<comment type="similarity">
    <text evidence="2 12 13">Belongs to the xylose isomerase family.</text>
</comment>
<dbReference type="PRINTS" id="PR00688">
    <property type="entry name" value="XYLOSISMRASE"/>
</dbReference>
<evidence type="ECO:0000313" key="18">
    <source>
        <dbReference type="Proteomes" id="UP000641932"/>
    </source>
</evidence>
<dbReference type="AlphaFoldDB" id="A0A917ZUA6"/>
<feature type="binding site" evidence="12">
    <location>
        <position position="306"/>
    </location>
    <ligand>
        <name>Mg(2+)</name>
        <dbReference type="ChEBI" id="CHEBI:18420"/>
        <label>1</label>
    </ligand>
</feature>
<keyword evidence="7 12" id="KW-0859">Xylose metabolism</keyword>
<accession>A0A917ZUA6</accession>
<evidence type="ECO:0000256" key="9">
    <source>
        <dbReference type="ARBA" id="ARBA00023235"/>
    </source>
</evidence>
<dbReference type="Gene3D" id="3.20.20.150">
    <property type="entry name" value="Divalent-metal-dependent TIM barrel enzymes"/>
    <property type="match status" value="1"/>
</dbReference>
<dbReference type="GO" id="GO:0000287">
    <property type="term" value="F:magnesium ion binding"/>
    <property type="evidence" value="ECO:0007669"/>
    <property type="project" value="UniProtKB-UniRule"/>
</dbReference>
<dbReference type="NCBIfam" id="TIGR02631">
    <property type="entry name" value="xylA_Arthro"/>
    <property type="match status" value="1"/>
</dbReference>
<evidence type="ECO:0000256" key="15">
    <source>
        <dbReference type="SAM" id="MobiDB-lite"/>
    </source>
</evidence>
<reference evidence="17" key="1">
    <citation type="journal article" date="2014" name="Int. J. Syst. Evol. Microbiol.">
        <title>Complete genome sequence of Corynebacterium casei LMG S-19264T (=DSM 44701T), isolated from a smear-ripened cheese.</title>
        <authorList>
            <consortium name="US DOE Joint Genome Institute (JGI-PGF)"/>
            <person name="Walter F."/>
            <person name="Albersmeier A."/>
            <person name="Kalinowski J."/>
            <person name="Ruckert C."/>
        </authorList>
    </citation>
    <scope>NUCLEOTIDE SEQUENCE</scope>
    <source>
        <strain evidence="17">CGMCC 4.7201</strain>
    </source>
</reference>
<dbReference type="SUPFAM" id="SSF51658">
    <property type="entry name" value="Xylose isomerase-like"/>
    <property type="match status" value="1"/>
</dbReference>
<evidence type="ECO:0000256" key="3">
    <source>
        <dbReference type="ARBA" id="ARBA00011881"/>
    </source>
</evidence>
<keyword evidence="6 12" id="KW-0963">Cytoplasm</keyword>
<dbReference type="PROSITE" id="PS51415">
    <property type="entry name" value="XYLOSE_ISOMERASE"/>
    <property type="match status" value="1"/>
</dbReference>
<comment type="subcellular location">
    <subcellularLocation>
        <location evidence="1 12 14">Cytoplasm</location>
    </subcellularLocation>
</comment>
<dbReference type="GO" id="GO:0042732">
    <property type="term" value="P:D-xylose metabolic process"/>
    <property type="evidence" value="ECO:0007669"/>
    <property type="project" value="UniProtKB-UniRule"/>
</dbReference>
<feature type="active site" evidence="12">
    <location>
        <position position="76"/>
    </location>
</feature>
<evidence type="ECO:0000256" key="10">
    <source>
        <dbReference type="ARBA" id="ARBA00023277"/>
    </source>
</evidence>
<dbReference type="GO" id="GO:0005737">
    <property type="term" value="C:cytoplasm"/>
    <property type="evidence" value="ECO:0007669"/>
    <property type="project" value="UniProtKB-SubCell"/>
</dbReference>
<feature type="region of interest" description="Disordered" evidence="15">
    <location>
        <begin position="1"/>
        <end position="24"/>
    </location>
</feature>
<keyword evidence="12" id="KW-0460">Magnesium</keyword>
<evidence type="ECO:0000256" key="13">
    <source>
        <dbReference type="RuleBase" id="RU000609"/>
    </source>
</evidence>
<evidence type="ECO:0000256" key="8">
    <source>
        <dbReference type="ARBA" id="ARBA00022723"/>
    </source>
</evidence>
<evidence type="ECO:0000256" key="7">
    <source>
        <dbReference type="ARBA" id="ARBA00022629"/>
    </source>
</evidence>
<dbReference type="InterPro" id="IPR036237">
    <property type="entry name" value="Xyl_isomerase-like_sf"/>
</dbReference>
<feature type="binding site" evidence="12">
    <location>
        <position position="236"/>
    </location>
    <ligand>
        <name>Mg(2+)</name>
        <dbReference type="ChEBI" id="CHEBI:18420"/>
        <label>1</label>
    </ligand>
</feature>
<keyword evidence="8 12" id="KW-0479">Metal-binding</keyword>
<evidence type="ECO:0000256" key="14">
    <source>
        <dbReference type="RuleBase" id="RU000610"/>
    </source>
</evidence>
<dbReference type="InterPro" id="IPR013022">
    <property type="entry name" value="Xyl_isomerase-like_TIM-brl"/>
</dbReference>
<comment type="catalytic activity">
    <reaction evidence="11 12 13">
        <text>alpha-D-xylose = alpha-D-xylulofuranose</text>
        <dbReference type="Rhea" id="RHEA:22816"/>
        <dbReference type="ChEBI" id="CHEBI:28518"/>
        <dbReference type="ChEBI" id="CHEBI:188998"/>
        <dbReference type="EC" id="5.3.1.5"/>
    </reaction>
</comment>
<feature type="binding site" evidence="12">
    <location>
        <position position="236"/>
    </location>
    <ligand>
        <name>Mg(2+)</name>
        <dbReference type="ChEBI" id="CHEBI:18420"/>
        <label>2</label>
    </ligand>
</feature>
<evidence type="ECO:0000256" key="5">
    <source>
        <dbReference type="ARBA" id="ARBA00018232"/>
    </source>
</evidence>
<feature type="binding site" evidence="12">
    <location>
        <position position="264"/>
    </location>
    <ligand>
        <name>Mg(2+)</name>
        <dbReference type="ChEBI" id="CHEBI:18420"/>
        <label>1</label>
    </ligand>
</feature>
<dbReference type="EMBL" id="BMMS01000022">
    <property type="protein sequence ID" value="GGO93968.1"/>
    <property type="molecule type" value="Genomic_DNA"/>
</dbReference>
<keyword evidence="9 12" id="KW-0413">Isomerase</keyword>
<dbReference type="HAMAP" id="MF_00455">
    <property type="entry name" value="Xylose_isom_A"/>
    <property type="match status" value="1"/>
</dbReference>
<evidence type="ECO:0000259" key="16">
    <source>
        <dbReference type="Pfam" id="PF01261"/>
    </source>
</evidence>
<evidence type="ECO:0000256" key="4">
    <source>
        <dbReference type="ARBA" id="ARBA00011958"/>
    </source>
</evidence>
<evidence type="ECO:0000256" key="11">
    <source>
        <dbReference type="ARBA" id="ARBA00033659"/>
    </source>
</evidence>
<dbReference type="GO" id="GO:0009045">
    <property type="term" value="F:xylose isomerase activity"/>
    <property type="evidence" value="ECO:0007669"/>
    <property type="project" value="UniProtKB-UniRule"/>
</dbReference>
<comment type="caution">
    <text evidence="17">The sequence shown here is derived from an EMBL/GenBank/DDBJ whole genome shotgun (WGS) entry which is preliminary data.</text>
</comment>
<evidence type="ECO:0000256" key="6">
    <source>
        <dbReference type="ARBA" id="ARBA00022490"/>
    </source>
</evidence>
<protein>
    <recommendedName>
        <fullName evidence="5 12">Xylose isomerase</fullName>
        <ecNumber evidence="4 12">5.3.1.5</ecNumber>
    </recommendedName>
</protein>
<dbReference type="PANTHER" id="PTHR48408">
    <property type="match status" value="1"/>
</dbReference>
<comment type="caution">
    <text evidence="12">Lacks conserved residue(s) required for the propagation of feature annotation.</text>
</comment>
<evidence type="ECO:0000256" key="12">
    <source>
        <dbReference type="HAMAP-Rule" id="MF_00455"/>
    </source>
</evidence>
<dbReference type="Proteomes" id="UP000641932">
    <property type="component" value="Unassembled WGS sequence"/>
</dbReference>
<feature type="domain" description="Xylose isomerase-like TIM barrel" evidence="16">
    <location>
        <begin position="60"/>
        <end position="308"/>
    </location>
</feature>
<evidence type="ECO:0000256" key="1">
    <source>
        <dbReference type="ARBA" id="ARBA00004496"/>
    </source>
</evidence>
<keyword evidence="18" id="KW-1185">Reference proteome</keyword>
<comment type="subunit">
    <text evidence="3 12 14">Homotetramer.</text>
</comment>
<organism evidence="17 18">
    <name type="scientific">Wenjunlia tyrosinilytica</name>
    <dbReference type="NCBI Taxonomy" id="1544741"/>
    <lineage>
        <taxon>Bacteria</taxon>
        <taxon>Bacillati</taxon>
        <taxon>Actinomycetota</taxon>
        <taxon>Actinomycetes</taxon>
        <taxon>Kitasatosporales</taxon>
        <taxon>Streptomycetaceae</taxon>
        <taxon>Wenjunlia</taxon>
    </lineage>
</organism>
<keyword evidence="10 12" id="KW-0119">Carbohydrate metabolism</keyword>
<dbReference type="EC" id="5.3.1.5" evidence="4 12"/>
<dbReference type="PANTHER" id="PTHR48408:SF1">
    <property type="entry name" value="XYLOSE ISOMERASE"/>
    <property type="match status" value="1"/>
</dbReference>
<gene>
    <name evidence="12 17" type="primary">xylA</name>
    <name evidence="17" type="ORF">GCM10012280_47680</name>
</gene>
<feature type="active site" evidence="12">
    <location>
        <position position="73"/>
    </location>
</feature>
<feature type="binding site" evidence="12">
    <location>
        <position position="239"/>
    </location>
    <ligand>
        <name>Mg(2+)</name>
        <dbReference type="ChEBI" id="CHEBI:18420"/>
        <label>2</label>
    </ligand>
</feature>
<evidence type="ECO:0000256" key="2">
    <source>
        <dbReference type="ARBA" id="ARBA00005765"/>
    </source>
</evidence>
<sequence>MTDPLGPAVHRAPTGLAGADGLTPTPDDRFTFGLWTVGWQARDPFGEATRPALDPVEAVHRLAELGAHGVTFHDDDLVPFGSTDSERAKHIERFRRALIETGMSVPMATTNLFTHPVFKDGAFTANDRDVRRYALRKTMRNIDLAAEMGARIYVAWGGREGSESGAAKDVRHALDRLKEAFDLLADHVTGQGYDLRFAIEPKPNEPRGDILLPTVGHALAFIERLERPELFGVNPEVGHEQMAGLNFPHGIAQALWSGKLFHIDLNGQSGIKYDQDLRFGAGDLRQAFWLVDLLESAGYTGPRHFDFKPPRTEDFDGVWASAAGCMRNYLVLKRKAAAFRADPRVQEALLASRLDQLARPTLHAGETAAVLLADTSAFEEFDIDAAAARGMAFERLDQLAMDHLLGVAG</sequence>
<proteinExistence type="inferred from homology"/>
<name>A0A917ZUA6_9ACTN</name>